<accession>A0A7C9TQE6</accession>
<dbReference type="PROSITE" id="PS51186">
    <property type="entry name" value="GNAT"/>
    <property type="match status" value="1"/>
</dbReference>
<keyword evidence="5" id="KW-1185">Reference proteome</keyword>
<keyword evidence="4" id="KW-0687">Ribonucleoprotein</keyword>
<keyword evidence="2" id="KW-0012">Acyltransferase</keyword>
<dbReference type="SUPFAM" id="SSF55729">
    <property type="entry name" value="Acyl-CoA N-acyltransferases (Nat)"/>
    <property type="match status" value="1"/>
</dbReference>
<evidence type="ECO:0000313" key="5">
    <source>
        <dbReference type="Proteomes" id="UP000479756"/>
    </source>
</evidence>
<keyword evidence="4" id="KW-0689">Ribosomal protein</keyword>
<name>A0A7C9TQE6_9MICO</name>
<dbReference type="CDD" id="cd04301">
    <property type="entry name" value="NAT_SF"/>
    <property type="match status" value="1"/>
</dbReference>
<comment type="caution">
    <text evidence="4">The sequence shown here is derived from an EMBL/GenBank/DDBJ whole genome shotgun (WGS) entry which is preliminary data.</text>
</comment>
<protein>
    <submittedName>
        <fullName evidence="4">Ribosomal protein S18-alanine N-acetyltransferase</fullName>
    </submittedName>
</protein>
<dbReference type="InterPro" id="IPR006464">
    <property type="entry name" value="AcTrfase_RimI/Ard1"/>
</dbReference>
<dbReference type="Proteomes" id="UP000479756">
    <property type="component" value="Unassembled WGS sequence"/>
</dbReference>
<dbReference type="EMBL" id="JAAGWZ010000002">
    <property type="protein sequence ID" value="NEM91258.1"/>
    <property type="molecule type" value="Genomic_DNA"/>
</dbReference>
<dbReference type="RefSeq" id="WP_163472935.1">
    <property type="nucleotide sequence ID" value="NZ_JAAGWZ010000002.1"/>
</dbReference>
<dbReference type="InterPro" id="IPR016181">
    <property type="entry name" value="Acyl_CoA_acyltransferase"/>
</dbReference>
<reference evidence="4 5" key="1">
    <citation type="journal article" date="2014" name="Int. J. Syst. Evol. Microbiol.">
        <title>Description of Galbitalea soli gen. nov., sp. nov., and Frondihabitans sucicola sp. nov.</title>
        <authorList>
            <person name="Kim S.J."/>
            <person name="Lim J.M."/>
            <person name="Ahn J.H."/>
            <person name="Weon H.Y."/>
            <person name="Hamada M."/>
            <person name="Suzuki K."/>
            <person name="Ahn T.Y."/>
            <person name="Kwon S.W."/>
        </authorList>
    </citation>
    <scope>NUCLEOTIDE SEQUENCE [LARGE SCALE GENOMIC DNA]</scope>
    <source>
        <strain evidence="4 5">NBRC 108727</strain>
    </source>
</reference>
<dbReference type="GO" id="GO:0005840">
    <property type="term" value="C:ribosome"/>
    <property type="evidence" value="ECO:0007669"/>
    <property type="project" value="UniProtKB-KW"/>
</dbReference>
<dbReference type="AlphaFoldDB" id="A0A7C9TQE6"/>
<dbReference type="GO" id="GO:0008080">
    <property type="term" value="F:N-acetyltransferase activity"/>
    <property type="evidence" value="ECO:0007669"/>
    <property type="project" value="InterPro"/>
</dbReference>
<evidence type="ECO:0000256" key="2">
    <source>
        <dbReference type="ARBA" id="ARBA00023315"/>
    </source>
</evidence>
<proteinExistence type="predicted"/>
<dbReference type="NCBIfam" id="TIGR01575">
    <property type="entry name" value="rimI"/>
    <property type="match status" value="1"/>
</dbReference>
<evidence type="ECO:0000259" key="3">
    <source>
        <dbReference type="PROSITE" id="PS51186"/>
    </source>
</evidence>
<organism evidence="4 5">
    <name type="scientific">Galbitalea soli</name>
    <dbReference type="NCBI Taxonomy" id="1268042"/>
    <lineage>
        <taxon>Bacteria</taxon>
        <taxon>Bacillati</taxon>
        <taxon>Actinomycetota</taxon>
        <taxon>Actinomycetes</taxon>
        <taxon>Micrococcales</taxon>
        <taxon>Microbacteriaceae</taxon>
        <taxon>Galbitalea</taxon>
    </lineage>
</organism>
<sequence>MTAAAPLRLATLADLDAIMRLEESTFTNDAWTVDSMRAELHSRHSYYLVAEQPDTPGLLGYAGLLAPEGSADADIQTIAVAPAARRRGLGRQLMEALIAEARARRCRTIFLEVRADNPTAQHLYDTLGFEQIAVRPRYYQPDDVDANIMRLELHSDAAAVGA</sequence>
<keyword evidence="1 4" id="KW-0808">Transferase</keyword>
<dbReference type="InterPro" id="IPR000182">
    <property type="entry name" value="GNAT_dom"/>
</dbReference>
<evidence type="ECO:0000313" key="4">
    <source>
        <dbReference type="EMBL" id="NEM91258.1"/>
    </source>
</evidence>
<evidence type="ECO:0000256" key="1">
    <source>
        <dbReference type="ARBA" id="ARBA00022679"/>
    </source>
</evidence>
<dbReference type="Pfam" id="PF00583">
    <property type="entry name" value="Acetyltransf_1"/>
    <property type="match status" value="1"/>
</dbReference>
<gene>
    <name evidence="4" type="primary">rimI</name>
    <name evidence="4" type="ORF">G3T37_07790</name>
</gene>
<dbReference type="Gene3D" id="3.40.630.30">
    <property type="match status" value="1"/>
</dbReference>
<feature type="domain" description="N-acetyltransferase" evidence="3">
    <location>
        <begin position="5"/>
        <end position="154"/>
    </location>
</feature>
<dbReference type="InterPro" id="IPR050832">
    <property type="entry name" value="Bact_Acetyltransf"/>
</dbReference>
<dbReference type="PANTHER" id="PTHR43877">
    <property type="entry name" value="AMINOALKYLPHOSPHONATE N-ACETYLTRANSFERASE-RELATED-RELATED"/>
    <property type="match status" value="1"/>
</dbReference>